<keyword evidence="2 6" id="KW-0812">Transmembrane</keyword>
<feature type="transmembrane region" description="Helical" evidence="6">
    <location>
        <begin position="29"/>
        <end position="47"/>
    </location>
</feature>
<reference evidence="8 9" key="1">
    <citation type="submission" date="2018-11" db="EMBL/GenBank/DDBJ databases">
        <title>YIM 102482-1 draft genome.</title>
        <authorList>
            <person name="Li G."/>
            <person name="Jiang Y."/>
        </authorList>
    </citation>
    <scope>NUCLEOTIDE SEQUENCE [LARGE SCALE GENOMIC DNA]</scope>
    <source>
        <strain evidence="8 9">YIM 102482-1</strain>
    </source>
</reference>
<evidence type="ECO:0000313" key="8">
    <source>
        <dbReference type="EMBL" id="RRJ88367.1"/>
    </source>
</evidence>
<evidence type="ECO:0000256" key="6">
    <source>
        <dbReference type="SAM" id="Phobius"/>
    </source>
</evidence>
<organism evidence="8 9">
    <name type="scientific">Gulosibacter macacae</name>
    <dbReference type="NCBI Taxonomy" id="2488791"/>
    <lineage>
        <taxon>Bacteria</taxon>
        <taxon>Bacillati</taxon>
        <taxon>Actinomycetota</taxon>
        <taxon>Actinomycetes</taxon>
        <taxon>Micrococcales</taxon>
        <taxon>Microbacteriaceae</taxon>
        <taxon>Gulosibacter</taxon>
    </lineage>
</organism>
<dbReference type="PANTHER" id="PTHR10037:SF62">
    <property type="entry name" value="SODIUM CHANNEL PROTEIN 60E"/>
    <property type="match status" value="1"/>
</dbReference>
<dbReference type="Proteomes" id="UP000274391">
    <property type="component" value="Unassembled WGS sequence"/>
</dbReference>
<dbReference type="EMBL" id="RQVS01000002">
    <property type="protein sequence ID" value="RRJ88367.1"/>
    <property type="molecule type" value="Genomic_DNA"/>
</dbReference>
<comment type="subcellular location">
    <subcellularLocation>
        <location evidence="1">Membrane</location>
        <topology evidence="1">Multi-pass membrane protein</topology>
    </subcellularLocation>
</comment>
<evidence type="ECO:0000259" key="7">
    <source>
        <dbReference type="Pfam" id="PF00520"/>
    </source>
</evidence>
<keyword evidence="9" id="KW-1185">Reference proteome</keyword>
<name>A0A3P3W1H7_9MICO</name>
<dbReference type="Gene3D" id="1.20.120.350">
    <property type="entry name" value="Voltage-gated potassium channels. Chain C"/>
    <property type="match status" value="1"/>
</dbReference>
<dbReference type="GO" id="GO:0005248">
    <property type="term" value="F:voltage-gated sodium channel activity"/>
    <property type="evidence" value="ECO:0007669"/>
    <property type="project" value="TreeGrafter"/>
</dbReference>
<sequence length="300" mass="32719">MDAEGSWSPNPRATGWRRRLGEFVLSSPVQSFVLAVIVLNAVTLGLETSPAVMSVAGPFLHLLDTIALTIFVIEILLKLLALDGRFFRDGWNIFDFLVVVISLIPAAGPFAVLRSLRVLRVLRLVNRLPQLRRIASSIIKAIPGIGAIAALMAIVFYVGAVMATVLFGNSFPQWFGSIPASLYSLFQVMTLESWSMGIVRPVMEVYPEAWMFFVPFILVSAFVMLNLFIAVIIDAMSNLEGSTKGTVAEPAPVRTAPVPTAGSIFAAERELTELRAEVTETRREIVAIRALLEGRATGSN</sequence>
<comment type="caution">
    <text evidence="8">The sequence shown here is derived from an EMBL/GenBank/DDBJ whole genome shotgun (WGS) entry which is preliminary data.</text>
</comment>
<dbReference type="InterPro" id="IPR005821">
    <property type="entry name" value="Ion_trans_dom"/>
</dbReference>
<accession>A0A3P3W1H7</accession>
<dbReference type="Pfam" id="PF00520">
    <property type="entry name" value="Ion_trans"/>
    <property type="match status" value="1"/>
</dbReference>
<keyword evidence="5" id="KW-0175">Coiled coil</keyword>
<dbReference type="InterPro" id="IPR043203">
    <property type="entry name" value="VGCC_Ca_Na"/>
</dbReference>
<dbReference type="PANTHER" id="PTHR10037">
    <property type="entry name" value="VOLTAGE-GATED CATION CHANNEL CALCIUM AND SODIUM"/>
    <property type="match status" value="1"/>
</dbReference>
<gene>
    <name evidence="8" type="ORF">EG850_02700</name>
</gene>
<evidence type="ECO:0000256" key="3">
    <source>
        <dbReference type="ARBA" id="ARBA00022989"/>
    </source>
</evidence>
<feature type="domain" description="Ion transport" evidence="7">
    <location>
        <begin position="28"/>
        <end position="240"/>
    </location>
</feature>
<keyword evidence="4 6" id="KW-0472">Membrane</keyword>
<feature type="transmembrane region" description="Helical" evidence="6">
    <location>
        <begin position="93"/>
        <end position="113"/>
    </location>
</feature>
<protein>
    <submittedName>
        <fullName evidence="8">Ion transporter</fullName>
    </submittedName>
</protein>
<evidence type="ECO:0000256" key="2">
    <source>
        <dbReference type="ARBA" id="ARBA00022692"/>
    </source>
</evidence>
<dbReference type="SUPFAM" id="SSF81324">
    <property type="entry name" value="Voltage-gated potassium channels"/>
    <property type="match status" value="1"/>
</dbReference>
<evidence type="ECO:0000256" key="5">
    <source>
        <dbReference type="SAM" id="Coils"/>
    </source>
</evidence>
<dbReference type="InterPro" id="IPR027359">
    <property type="entry name" value="Volt_channel_dom_sf"/>
</dbReference>
<proteinExistence type="predicted"/>
<feature type="coiled-coil region" evidence="5">
    <location>
        <begin position="264"/>
        <end position="291"/>
    </location>
</feature>
<dbReference type="GO" id="GO:0001518">
    <property type="term" value="C:voltage-gated sodium channel complex"/>
    <property type="evidence" value="ECO:0007669"/>
    <property type="project" value="TreeGrafter"/>
</dbReference>
<feature type="transmembrane region" description="Helical" evidence="6">
    <location>
        <begin position="209"/>
        <end position="233"/>
    </location>
</feature>
<dbReference type="AlphaFoldDB" id="A0A3P3W1H7"/>
<evidence type="ECO:0000313" key="9">
    <source>
        <dbReference type="Proteomes" id="UP000274391"/>
    </source>
</evidence>
<dbReference type="OrthoDB" id="5297065at2"/>
<evidence type="ECO:0000256" key="1">
    <source>
        <dbReference type="ARBA" id="ARBA00004141"/>
    </source>
</evidence>
<dbReference type="Gene3D" id="1.10.287.70">
    <property type="match status" value="1"/>
</dbReference>
<feature type="transmembrane region" description="Helical" evidence="6">
    <location>
        <begin position="59"/>
        <end position="81"/>
    </location>
</feature>
<evidence type="ECO:0000256" key="4">
    <source>
        <dbReference type="ARBA" id="ARBA00023136"/>
    </source>
</evidence>
<feature type="transmembrane region" description="Helical" evidence="6">
    <location>
        <begin position="134"/>
        <end position="167"/>
    </location>
</feature>
<keyword evidence="3 6" id="KW-1133">Transmembrane helix</keyword>